<accession>U5HCK9</accession>
<dbReference type="PANTHER" id="PTHR28159">
    <property type="entry name" value="TRAFFICKING PROTEIN PARTICLE COMPLEX II-SPECIFIC SUBUNIT 65"/>
    <property type="match status" value="1"/>
</dbReference>
<feature type="compositionally biased region" description="Polar residues" evidence="1">
    <location>
        <begin position="150"/>
        <end position="170"/>
    </location>
</feature>
<feature type="compositionally biased region" description="Basic residues" evidence="1">
    <location>
        <begin position="820"/>
        <end position="829"/>
    </location>
</feature>
<evidence type="ECO:0000256" key="1">
    <source>
        <dbReference type="SAM" id="MobiDB-lite"/>
    </source>
</evidence>
<sequence length="1173" mass="125012">MATASTSTSIRNPNSNADELDPATLFNFASLHLHVPRHAESTDRSSSPPPATSASSIAQLGPEQRKSVDEWVTKLAEDAERNCAYLDESLPFYLVIKLPRQPVLDRAQAAAFFLPCTSTSNSSAPITLAPHLILSADASLVEGYDPPPTNASSASRTQPRPSLRPETTVQDPNDDDPHRPPHLHSSASASPSNANSIGLGIGQSPSLVSSLQTAHLSMLGGPKVPLTPSPLPTKREKDLGYVKEVESVPLWSCTFDTSRNESEEERDRFGMSEAKGKREQSGGRVWVGRLGGEEGDGPWVGVWEFRGDVAYVRSRLVSPRLCLTLNVAFRDDPGLGEMMKRLGRQGAAAGGAQHLDGEETYDPDEYLVESFEDVNLLEGLSSSFPNGNEAPLHLPASRLPQPFSSPVSGPTISRRPSRALTLVDAPNLGLTDGVVHPSIRRAVQRVLPVRSPIIVRMRAAPCPIHVPSPTSLNPSSAGESVSKRFVGGGGISSRGSDDPNEQRGLVMCVEVEGTGATPHDPALDSEDEGFEILSVRVEIAGSTSSAITTAGKGNGLDLGIGMGKGLMRSDVLVKPIGQAEDQTFPFIIGSNEQHNFLYAITVAPDAAQDVDVGFVRTLPAQVLPPPIPVVVATSPSQRFASRFGAGVGEGEGGEAERTREGDMREAVRVGTAATLRNVTIVVRGRPIQASRNKSKGYTIEGEAPRPDSTTEDYVSATAPFASRWNTTLDISSFAYRTPPRKAIFEHRERVNPFALPPALAAATARAARQSLIDNNEGKKSLRNSTQVAPMEAETIAGSKKYTMASLAAMAARSPVLARNGAHHHHHHQQHQSVSMTDSPRSSMQINRALPSVPQKQDSLAKRYFSLPPGGGSPLTNAFANRPRSPFNPTNRGETPPPGWRASFPTSLPAGGGTAGGENGGGASTSMSTDVAPRRGFTTTTIDHGQILVSVTLIPLRAIKRSNHGAVTNQDDRNTVDQDLDDEVASMPLATGRRTTFKFPSPLSSPSPSGGSPQFQDTSSSNPDSTSSPALDTIDGPHYRAPRVGLLDVFLVEVFVVNRSDQVKRFTVGVPAASEADDASKKAWFENPNPPTTTALQAAQARKGGRTKTPVASLVALENDVRIGPLVPRSCASVTLRFLAIRPGAHRLNELRMVDLATGLETRFKEPLAVVVEA</sequence>
<feature type="region of interest" description="Disordered" evidence="1">
    <location>
        <begin position="862"/>
        <end position="930"/>
    </location>
</feature>
<gene>
    <name evidence="3" type="ORF">MVLG_04890</name>
</gene>
<dbReference type="GO" id="GO:0005802">
    <property type="term" value="C:trans-Golgi network"/>
    <property type="evidence" value="ECO:0007669"/>
    <property type="project" value="TreeGrafter"/>
</dbReference>
<dbReference type="OMA" id="QFAPATH"/>
<protein>
    <recommendedName>
        <fullName evidence="2">Trafficking protein particle complex II-specific subunit 65 IgD3 domain-containing protein</fullName>
    </recommendedName>
</protein>
<dbReference type="EMBL" id="AEIJ01000485">
    <property type="status" value="NOT_ANNOTATED_CDS"/>
    <property type="molecule type" value="Genomic_DNA"/>
</dbReference>
<name>U5HCK9_USTV1</name>
<reference evidence="3 5" key="3">
    <citation type="journal article" date="2015" name="BMC Genomics">
        <title>Sex and parasites: genomic and transcriptomic analysis of Microbotryum lychnidis-dioicae, the biotrophic and plant-castrating anther smut fungus.</title>
        <authorList>
            <person name="Perlin M.H."/>
            <person name="Amselem J."/>
            <person name="Fontanillas E."/>
            <person name="Toh S.S."/>
            <person name="Chen Z."/>
            <person name="Goldberg J."/>
            <person name="Duplessis S."/>
            <person name="Henrissat B."/>
            <person name="Young S."/>
            <person name="Zeng Q."/>
            <person name="Aguileta G."/>
            <person name="Petit E."/>
            <person name="Badouin H."/>
            <person name="Andrews J."/>
            <person name="Razeeq D."/>
            <person name="Gabaldon T."/>
            <person name="Quesneville H."/>
            <person name="Giraud T."/>
            <person name="Hood M.E."/>
            <person name="Schultz D.J."/>
            <person name="Cuomo C.A."/>
        </authorList>
    </citation>
    <scope>NUCLEOTIDE SEQUENCE [LARGE SCALE GENOMIC DNA]</scope>
    <source>
        <strain evidence="3">P1A1 Lamole</strain>
        <strain evidence="5">p1A1 Lamole</strain>
    </source>
</reference>
<reference evidence="3" key="2">
    <citation type="submission" date="2010-11" db="EMBL/GenBank/DDBJ databases">
        <authorList>
            <consortium name="The Broad Institute Genome Sequencing Platform"/>
            <person name="Earl A."/>
            <person name="Ward D."/>
            <person name="Feldgarden M."/>
            <person name="Gevers D."/>
            <person name="Butler R."/>
            <person name="Young S.K."/>
            <person name="Zeng Q."/>
            <person name="Gargeya S."/>
            <person name="Fitzgerald M."/>
            <person name="Haas B."/>
            <person name="Abouelleil A."/>
            <person name="Alvarado L."/>
            <person name="Arachchi H.M."/>
            <person name="Berlin A."/>
            <person name="Brown A."/>
            <person name="Chapman S.B."/>
            <person name="Chen Z."/>
            <person name="Dunbar C."/>
            <person name="Freedman E."/>
            <person name="Gearin G."/>
            <person name="Gellesch M."/>
            <person name="Goldberg J."/>
            <person name="Griggs A."/>
            <person name="Gujja S."/>
            <person name="Heilman E."/>
            <person name="Heiman D."/>
            <person name="Howarth C."/>
            <person name="Larson L."/>
            <person name="Lui A."/>
            <person name="MacDonald P.J.P."/>
            <person name="Mehta T."/>
            <person name="Montmayeur A."/>
            <person name="Murphy C."/>
            <person name="Neiman D."/>
            <person name="Pearson M."/>
            <person name="Priest M."/>
            <person name="Roberts A."/>
            <person name="Saif S."/>
            <person name="Shea T."/>
            <person name="Shenoy N."/>
            <person name="Sisk P."/>
            <person name="Stolte C."/>
            <person name="Sykes S."/>
            <person name="White J."/>
            <person name="Yandava C."/>
            <person name="Wortman J."/>
            <person name="Nusbaum C."/>
            <person name="Birren B."/>
        </authorList>
    </citation>
    <scope>NUCLEOTIDE SEQUENCE</scope>
    <source>
        <strain evidence="3">P1A1 Lamole</strain>
    </source>
</reference>
<dbReference type="InParanoid" id="U5HCK9"/>
<dbReference type="InterPro" id="IPR055420">
    <property type="entry name" value="IgD3_Trs65"/>
</dbReference>
<feature type="compositionally biased region" description="Low complexity" evidence="1">
    <location>
        <begin position="999"/>
        <end position="1028"/>
    </location>
</feature>
<feature type="domain" description="Trafficking protein particle complex II-specific subunit 65 IgD3" evidence="2">
    <location>
        <begin position="1042"/>
        <end position="1165"/>
    </location>
</feature>
<feature type="region of interest" description="Disordered" evidence="1">
    <location>
        <begin position="986"/>
        <end position="1035"/>
    </location>
</feature>
<dbReference type="EMBL" id="GL541701">
    <property type="protein sequence ID" value="KDE04666.1"/>
    <property type="molecule type" value="Genomic_DNA"/>
</dbReference>
<reference evidence="4" key="4">
    <citation type="submission" date="2015-06" db="UniProtKB">
        <authorList>
            <consortium name="EnsemblFungi"/>
        </authorList>
    </citation>
    <scope>IDENTIFICATION</scope>
</reference>
<feature type="compositionally biased region" description="Polar residues" evidence="1">
    <location>
        <begin position="832"/>
        <end position="842"/>
    </location>
</feature>
<dbReference type="InterPro" id="IPR024662">
    <property type="entry name" value="Trs65"/>
</dbReference>
<proteinExistence type="predicted"/>
<feature type="region of interest" description="Disordered" evidence="1">
    <location>
        <begin position="691"/>
        <end position="712"/>
    </location>
</feature>
<reference evidence="5" key="1">
    <citation type="submission" date="2010-11" db="EMBL/GenBank/DDBJ databases">
        <title>The genome sequence of Microbotryum violaceum strain p1A1 Lamole.</title>
        <authorList>
            <person name="Cuomo C."/>
            <person name="Perlin M."/>
            <person name="Young S.K."/>
            <person name="Zeng Q."/>
            <person name="Gargeya S."/>
            <person name="Alvarado L."/>
            <person name="Berlin A."/>
            <person name="Chapman S.B."/>
            <person name="Chen Z."/>
            <person name="Freedman E."/>
            <person name="Gellesch M."/>
            <person name="Goldberg J."/>
            <person name="Griggs A."/>
            <person name="Gujja S."/>
            <person name="Heilman E."/>
            <person name="Heiman D."/>
            <person name="Howarth C."/>
            <person name="Mehta T."/>
            <person name="Neiman D."/>
            <person name="Pearson M."/>
            <person name="Roberts A."/>
            <person name="Saif S."/>
            <person name="Shea T."/>
            <person name="Shenoy N."/>
            <person name="Sisk P."/>
            <person name="Stolte C."/>
            <person name="Sykes S."/>
            <person name="White J."/>
            <person name="Yandava C."/>
            <person name="Haas B."/>
            <person name="Nusbaum C."/>
            <person name="Birren B."/>
        </authorList>
    </citation>
    <scope>NUCLEOTIDE SEQUENCE [LARGE SCALE GENOMIC DNA]</scope>
    <source>
        <strain evidence="5">p1A1 Lamole</strain>
    </source>
</reference>
<evidence type="ECO:0000313" key="3">
    <source>
        <dbReference type="EMBL" id="KDE04666.1"/>
    </source>
</evidence>
<dbReference type="Proteomes" id="UP000017200">
    <property type="component" value="Unassembled WGS sequence"/>
</dbReference>
<dbReference type="OrthoDB" id="24630at2759"/>
<feature type="compositionally biased region" description="Gly residues" evidence="1">
    <location>
        <begin position="909"/>
        <end position="922"/>
    </location>
</feature>
<feature type="compositionally biased region" description="Low complexity" evidence="1">
    <location>
        <begin position="183"/>
        <end position="196"/>
    </location>
</feature>
<feature type="compositionally biased region" description="Basic and acidic residues" evidence="1">
    <location>
        <begin position="654"/>
        <end position="663"/>
    </location>
</feature>
<dbReference type="Pfam" id="PF12735">
    <property type="entry name" value="IgD3_Trs65"/>
    <property type="match status" value="1"/>
</dbReference>
<dbReference type="EnsemblFungi" id="MVLG_04890T0">
    <property type="protein sequence ID" value="MVLG_04890T0"/>
    <property type="gene ID" value="MVLG_04890"/>
</dbReference>
<dbReference type="HOGENOM" id="CLU_006972_0_0_1"/>
<dbReference type="GO" id="GO:0006891">
    <property type="term" value="P:intra-Golgi vesicle-mediated transport"/>
    <property type="evidence" value="ECO:0007669"/>
    <property type="project" value="InterPro"/>
</dbReference>
<evidence type="ECO:0000313" key="5">
    <source>
        <dbReference type="Proteomes" id="UP000017200"/>
    </source>
</evidence>
<evidence type="ECO:0000259" key="2">
    <source>
        <dbReference type="Pfam" id="PF12735"/>
    </source>
</evidence>
<evidence type="ECO:0000313" key="4">
    <source>
        <dbReference type="EnsemblFungi" id="MVLG_04890T0"/>
    </source>
</evidence>
<keyword evidence="5" id="KW-1185">Reference proteome</keyword>
<feature type="region of interest" description="Disordered" evidence="1">
    <location>
        <begin position="818"/>
        <end position="842"/>
    </location>
</feature>
<dbReference type="PANTHER" id="PTHR28159:SF1">
    <property type="entry name" value="TRAFFICKING PROTEIN PARTICLE COMPLEX II-SPECIFIC SUBUNIT 65"/>
    <property type="match status" value="1"/>
</dbReference>
<feature type="region of interest" description="Disordered" evidence="1">
    <location>
        <begin position="642"/>
        <end position="663"/>
    </location>
</feature>
<feature type="region of interest" description="Disordered" evidence="1">
    <location>
        <begin position="143"/>
        <end position="201"/>
    </location>
</feature>
<dbReference type="AlphaFoldDB" id="U5HCK9"/>
<dbReference type="GO" id="GO:1990071">
    <property type="term" value="C:TRAPPII protein complex"/>
    <property type="evidence" value="ECO:0007669"/>
    <property type="project" value="InterPro"/>
</dbReference>
<organism evidence="3">
    <name type="scientific">Microbotryum lychnidis-dioicae (strain p1A1 Lamole / MvSl-1064)</name>
    <name type="common">Anther smut fungus</name>
    <dbReference type="NCBI Taxonomy" id="683840"/>
    <lineage>
        <taxon>Eukaryota</taxon>
        <taxon>Fungi</taxon>
        <taxon>Dikarya</taxon>
        <taxon>Basidiomycota</taxon>
        <taxon>Pucciniomycotina</taxon>
        <taxon>Microbotryomycetes</taxon>
        <taxon>Microbotryales</taxon>
        <taxon>Microbotryaceae</taxon>
        <taxon>Microbotryum</taxon>
    </lineage>
</organism>
<feature type="region of interest" description="Disordered" evidence="1">
    <location>
        <begin position="37"/>
        <end position="65"/>
    </location>
</feature>